<keyword evidence="3" id="KW-1185">Reference proteome</keyword>
<evidence type="ECO:0000313" key="2">
    <source>
        <dbReference type="EMBL" id="TSJ46353.1"/>
    </source>
</evidence>
<protein>
    <recommendedName>
        <fullName evidence="4">Gliding motility-associated C-terminal domain-containing protein</fullName>
    </recommendedName>
</protein>
<evidence type="ECO:0000313" key="3">
    <source>
        <dbReference type="Proteomes" id="UP000316008"/>
    </source>
</evidence>
<gene>
    <name evidence="2" type="ORF">FO442_04125</name>
</gene>
<accession>A0A556N2P7</accession>
<evidence type="ECO:0008006" key="4">
    <source>
        <dbReference type="Google" id="ProtNLM"/>
    </source>
</evidence>
<dbReference type="AlphaFoldDB" id="A0A556N2P7"/>
<dbReference type="Pfam" id="PF13585">
    <property type="entry name" value="CHU_C"/>
    <property type="match status" value="1"/>
</dbReference>
<organism evidence="2 3">
    <name type="scientific">Fluviicola chungangensis</name>
    <dbReference type="NCBI Taxonomy" id="2597671"/>
    <lineage>
        <taxon>Bacteria</taxon>
        <taxon>Pseudomonadati</taxon>
        <taxon>Bacteroidota</taxon>
        <taxon>Flavobacteriia</taxon>
        <taxon>Flavobacteriales</taxon>
        <taxon>Crocinitomicaceae</taxon>
        <taxon>Fluviicola</taxon>
    </lineage>
</organism>
<dbReference type="RefSeq" id="WP_144331890.1">
    <property type="nucleotide sequence ID" value="NZ_VLPL01000002.1"/>
</dbReference>
<dbReference type="Proteomes" id="UP000316008">
    <property type="component" value="Unassembled WGS sequence"/>
</dbReference>
<dbReference type="Gene3D" id="2.60.40.4070">
    <property type="match status" value="1"/>
</dbReference>
<reference evidence="2 3" key="1">
    <citation type="submission" date="2019-07" db="EMBL/GenBank/DDBJ databases">
        <authorList>
            <person name="Huq M.A."/>
        </authorList>
    </citation>
    <scope>NUCLEOTIDE SEQUENCE [LARGE SCALE GENOMIC DNA]</scope>
    <source>
        <strain evidence="2 3">MAH-3</strain>
    </source>
</reference>
<sequence>MIEKDNIQELFSKAFENQTATVKPELWAGVQAKMAAAGVASTATVATKGLSALTKWIIGSAAVGTVGVVTTVVALNSGEEKANKKTDSPKEVAQHITVSNPEESKLENTKLAPHTIYTKPMEVADKPVEDISQLTKSNDKEYKQDDHSMIDDNDPVEATKPDKGRPADKAPNDNSKKESDEKTTDSKKSSVDKKQEQGETPPVKHPEDIKEPVFVKLEAKVTKFPNVFTPNGDRSNDIYFVEAENINEFQLVIIDQNNREMFRSNTPGEQDGWNGRDRSGEEAPNGSYAAIVTGKDQNGKSFRDIQLFELRR</sequence>
<proteinExistence type="predicted"/>
<feature type="compositionally biased region" description="Basic and acidic residues" evidence="1">
    <location>
        <begin position="157"/>
        <end position="211"/>
    </location>
</feature>
<comment type="caution">
    <text evidence="2">The sequence shown here is derived from an EMBL/GenBank/DDBJ whole genome shotgun (WGS) entry which is preliminary data.</text>
</comment>
<name>A0A556N2P7_9FLAO</name>
<evidence type="ECO:0000256" key="1">
    <source>
        <dbReference type="SAM" id="MobiDB-lite"/>
    </source>
</evidence>
<dbReference type="OrthoDB" id="1236981at2"/>
<feature type="region of interest" description="Disordered" evidence="1">
    <location>
        <begin position="263"/>
        <end position="295"/>
    </location>
</feature>
<dbReference type="EMBL" id="VLPL01000002">
    <property type="protein sequence ID" value="TSJ46353.1"/>
    <property type="molecule type" value="Genomic_DNA"/>
</dbReference>
<feature type="region of interest" description="Disordered" evidence="1">
    <location>
        <begin position="116"/>
        <end position="211"/>
    </location>
</feature>
<feature type="compositionally biased region" description="Basic and acidic residues" evidence="1">
    <location>
        <begin position="137"/>
        <end position="150"/>
    </location>
</feature>